<evidence type="ECO:0000256" key="5">
    <source>
        <dbReference type="ARBA" id="ARBA00034031"/>
    </source>
</evidence>
<dbReference type="Gene3D" id="3.40.1350.10">
    <property type="match status" value="1"/>
</dbReference>
<dbReference type="PANTHER" id="PTHR13070">
    <property type="entry name" value="TRNA-SPLICING ENDONUCLEASE SUBUNIT SEN34-RELATED"/>
    <property type="match status" value="1"/>
</dbReference>
<dbReference type="EC" id="4.6.1.16" evidence="2"/>
<comment type="similarity">
    <text evidence="1">Belongs to the tRNA-intron endonuclease family.</text>
</comment>
<dbReference type="InterPro" id="IPR036167">
    <property type="entry name" value="tRNA_intron_Endo_cat-like_sf"/>
</dbReference>
<evidence type="ECO:0000259" key="8">
    <source>
        <dbReference type="Pfam" id="PF26577"/>
    </source>
</evidence>
<evidence type="ECO:0000256" key="2">
    <source>
        <dbReference type="ARBA" id="ARBA00012573"/>
    </source>
</evidence>
<accession>A0A8E0VGH2</accession>
<keyword evidence="4" id="KW-0456">Lyase</keyword>
<dbReference type="GO" id="GO:0003676">
    <property type="term" value="F:nucleic acid binding"/>
    <property type="evidence" value="ECO:0007669"/>
    <property type="project" value="InterPro"/>
</dbReference>
<dbReference type="InterPro" id="IPR059049">
    <property type="entry name" value="TSEN34_N"/>
</dbReference>
<comment type="caution">
    <text evidence="9">The sequence shown here is derived from an EMBL/GenBank/DDBJ whole genome shotgun (WGS) entry which is preliminary data.</text>
</comment>
<keyword evidence="3" id="KW-0819">tRNA processing</keyword>
<proteinExistence type="inferred from homology"/>
<dbReference type="EMBL" id="LUCM01009613">
    <property type="protein sequence ID" value="KAA0186695.1"/>
    <property type="molecule type" value="Genomic_DNA"/>
</dbReference>
<evidence type="ECO:0000256" key="4">
    <source>
        <dbReference type="ARBA" id="ARBA00023239"/>
    </source>
</evidence>
<organism evidence="9 10">
    <name type="scientific">Fasciolopsis buskii</name>
    <dbReference type="NCBI Taxonomy" id="27845"/>
    <lineage>
        <taxon>Eukaryota</taxon>
        <taxon>Metazoa</taxon>
        <taxon>Spiralia</taxon>
        <taxon>Lophotrochozoa</taxon>
        <taxon>Platyhelminthes</taxon>
        <taxon>Trematoda</taxon>
        <taxon>Digenea</taxon>
        <taxon>Plagiorchiida</taxon>
        <taxon>Echinostomata</taxon>
        <taxon>Echinostomatoidea</taxon>
        <taxon>Fasciolidae</taxon>
        <taxon>Fasciolopsis</taxon>
    </lineage>
</organism>
<dbReference type="AlphaFoldDB" id="A0A8E0VGH2"/>
<feature type="domain" description="TSEN34 N-terminal" evidence="8">
    <location>
        <begin position="20"/>
        <end position="89"/>
    </location>
</feature>
<evidence type="ECO:0000256" key="6">
    <source>
        <dbReference type="SAM" id="MobiDB-lite"/>
    </source>
</evidence>
<dbReference type="Proteomes" id="UP000728185">
    <property type="component" value="Unassembled WGS sequence"/>
</dbReference>
<dbReference type="OrthoDB" id="48041at2759"/>
<dbReference type="InterPro" id="IPR006677">
    <property type="entry name" value="tRNA_intron_Endonuc_cat-like"/>
</dbReference>
<sequence>MVTGSQSSTVRPETSLYPWCVNLTSFGELLIWSAPAVEWLRRHCRIVGRASLSTNQTAKNAGSSSVPTQLPVRLSIEELIILLHEGIVHGLRRTRPISATVTPTDEQLEVFHNSLSRNSEEMQEILLVKRRINATGFYSQLINGLEVRRKRQVSRAAHTVDNDDTSSGCSVRQRRRALREQKKRRKLDDCSERLNPTTETLSEEEKKECFEQLVNVDDVSEQPTVDNLLRRYAIGRMEPLFNPDVACPAEQNWRSCVPQHLPRATPEQWERADEASLIPLPVEVKSHGLIAILKWTISVMKSNKSDSASGTPPESSIWNLDVRQLIRCLVFADLWSKGVFITTSSMKMGGDFLVYPGDPLVYHASHVVLTALPEEPLSARQLAARMRLTNSVRKSLVLATVPSVVQHLGNEQKELKESSFQVLYITIRWTNWINRL</sequence>
<evidence type="ECO:0000256" key="1">
    <source>
        <dbReference type="ARBA" id="ARBA00008078"/>
    </source>
</evidence>
<dbReference type="Pfam" id="PF26577">
    <property type="entry name" value="TSEN34_N"/>
    <property type="match status" value="1"/>
</dbReference>
<reference evidence="9" key="1">
    <citation type="submission" date="2019-05" db="EMBL/GenBank/DDBJ databases">
        <title>Annotation for the trematode Fasciolopsis buski.</title>
        <authorList>
            <person name="Choi Y.-J."/>
        </authorList>
    </citation>
    <scope>NUCLEOTIDE SEQUENCE</scope>
    <source>
        <strain evidence="9">HT</strain>
        <tissue evidence="9">Whole worm</tissue>
    </source>
</reference>
<comment type="catalytic activity">
    <reaction evidence="5">
        <text>pretRNA = a 3'-half-tRNA molecule with a 5'-OH end + a 5'-half-tRNA molecule with a 2',3'-cyclic phosphate end + an intron with a 2',3'-cyclic phosphate and a 5'-hydroxyl terminus.</text>
        <dbReference type="EC" id="4.6.1.16"/>
    </reaction>
</comment>
<keyword evidence="9" id="KW-0378">Hydrolase</keyword>
<feature type="compositionally biased region" description="Basic residues" evidence="6">
    <location>
        <begin position="172"/>
        <end position="185"/>
    </location>
</feature>
<dbReference type="GO" id="GO:0000213">
    <property type="term" value="F:tRNA-intron lyase activity"/>
    <property type="evidence" value="ECO:0007669"/>
    <property type="project" value="UniProtKB-EC"/>
</dbReference>
<dbReference type="PANTHER" id="PTHR13070:SF0">
    <property type="entry name" value="TRNA-SPLICING ENDONUCLEASE SUBUNIT SEN34"/>
    <property type="match status" value="1"/>
</dbReference>
<feature type="domain" description="tRNA intron endonuclease catalytic" evidence="7">
    <location>
        <begin position="326"/>
        <end position="402"/>
    </location>
</feature>
<evidence type="ECO:0000313" key="10">
    <source>
        <dbReference type="Proteomes" id="UP000728185"/>
    </source>
</evidence>
<dbReference type="Pfam" id="PF01974">
    <property type="entry name" value="tRNA_int_endo"/>
    <property type="match status" value="1"/>
</dbReference>
<gene>
    <name evidence="9" type="ORF">FBUS_10466</name>
</gene>
<keyword evidence="9" id="KW-0255">Endonuclease</keyword>
<keyword evidence="9" id="KW-0540">Nuclease</keyword>
<protein>
    <recommendedName>
        <fullName evidence="2">tRNA-intron lyase</fullName>
        <ecNumber evidence="2">4.6.1.16</ecNumber>
    </recommendedName>
</protein>
<dbReference type="SUPFAM" id="SSF53032">
    <property type="entry name" value="tRNA-intron endonuclease catalytic domain-like"/>
    <property type="match status" value="1"/>
</dbReference>
<evidence type="ECO:0000259" key="7">
    <source>
        <dbReference type="Pfam" id="PF01974"/>
    </source>
</evidence>
<dbReference type="GO" id="GO:0005634">
    <property type="term" value="C:nucleus"/>
    <property type="evidence" value="ECO:0007669"/>
    <property type="project" value="UniProtKB-ARBA"/>
</dbReference>
<feature type="region of interest" description="Disordered" evidence="6">
    <location>
        <begin position="156"/>
        <end position="185"/>
    </location>
</feature>
<keyword evidence="10" id="KW-1185">Reference proteome</keyword>
<dbReference type="CDD" id="cd22363">
    <property type="entry name" value="tRNA-intron_lyase_C"/>
    <property type="match status" value="1"/>
</dbReference>
<dbReference type="InterPro" id="IPR011856">
    <property type="entry name" value="tRNA_endonuc-like_dom_sf"/>
</dbReference>
<evidence type="ECO:0000313" key="9">
    <source>
        <dbReference type="EMBL" id="KAA0186695.1"/>
    </source>
</evidence>
<name>A0A8E0VGH2_9TREM</name>
<evidence type="ECO:0000256" key="3">
    <source>
        <dbReference type="ARBA" id="ARBA00022694"/>
    </source>
</evidence>
<dbReference type="GO" id="GO:0000379">
    <property type="term" value="P:tRNA-type intron splice site recognition and cleavage"/>
    <property type="evidence" value="ECO:0007669"/>
    <property type="project" value="TreeGrafter"/>
</dbReference>